<protein>
    <submittedName>
        <fullName evidence="1">Uncharacterized protein</fullName>
    </submittedName>
</protein>
<evidence type="ECO:0000313" key="2">
    <source>
        <dbReference type="Proteomes" id="UP001165082"/>
    </source>
</evidence>
<reference evidence="1" key="1">
    <citation type="submission" date="2022-07" db="EMBL/GenBank/DDBJ databases">
        <title>Genome analysis of Parmales, a sister group of diatoms, reveals the evolutionary specialization of diatoms from phago-mixotrophs to photoautotrophs.</title>
        <authorList>
            <person name="Ban H."/>
            <person name="Sato S."/>
            <person name="Yoshikawa S."/>
            <person name="Kazumasa Y."/>
            <person name="Nakamura Y."/>
            <person name="Ichinomiya M."/>
            <person name="Saitoh K."/>
            <person name="Sato N."/>
            <person name="Blanc-Mathieu R."/>
            <person name="Endo H."/>
            <person name="Kuwata A."/>
            <person name="Ogata H."/>
        </authorList>
    </citation>
    <scope>NUCLEOTIDE SEQUENCE</scope>
</reference>
<dbReference type="EMBL" id="BRXZ01004314">
    <property type="protein sequence ID" value="GMH46670.1"/>
    <property type="molecule type" value="Genomic_DNA"/>
</dbReference>
<sequence length="285" mass="31705">MCVERLNTEFLIALGYIMFKKRVFECMEEKKGERWWRDDGVGALLREGRRSGGELGGDDVVQPEKSLLPSPEVLASPEATAEALRSVTHKLRIKSRQIHSLTSALEKSRPRTGTLLESYCCNVAWADAVRRIKGEIEEEKERALQRQYVQSISAYFDSLIELTRGEGRAEDEGQSEALIKTLKIEMGRRKDIIDWVEQLGGGTDCDWETLNGAMRGLGAAGVMAGYCGGANTPTAKQTKQGGQGGNVVDVTEEKLLMERKKVKGVLNRLESAIEEFCAYSISRKK</sequence>
<dbReference type="OrthoDB" id="10357709at2759"/>
<accession>A0A9W7DLK2</accession>
<dbReference type="AlphaFoldDB" id="A0A9W7DLK2"/>
<dbReference type="Proteomes" id="UP001165082">
    <property type="component" value="Unassembled WGS sequence"/>
</dbReference>
<keyword evidence="2" id="KW-1185">Reference proteome</keyword>
<evidence type="ECO:0000313" key="1">
    <source>
        <dbReference type="EMBL" id="GMH46670.1"/>
    </source>
</evidence>
<name>A0A9W7DLK2_9STRA</name>
<gene>
    <name evidence="1" type="ORF">TrRE_jg3030</name>
</gene>
<proteinExistence type="predicted"/>
<organism evidence="1 2">
    <name type="scientific">Triparma retinervis</name>
    <dbReference type="NCBI Taxonomy" id="2557542"/>
    <lineage>
        <taxon>Eukaryota</taxon>
        <taxon>Sar</taxon>
        <taxon>Stramenopiles</taxon>
        <taxon>Ochrophyta</taxon>
        <taxon>Bolidophyceae</taxon>
        <taxon>Parmales</taxon>
        <taxon>Triparmaceae</taxon>
        <taxon>Triparma</taxon>
    </lineage>
</organism>
<comment type="caution">
    <text evidence="1">The sequence shown here is derived from an EMBL/GenBank/DDBJ whole genome shotgun (WGS) entry which is preliminary data.</text>
</comment>